<proteinExistence type="predicted"/>
<reference evidence="1 2" key="2">
    <citation type="submission" date="2009-02" db="EMBL/GenBank/DDBJ databases">
        <title>Draft genome sequence of Blautia hydrogenotrophica DSM 10507 (Ruminococcus hydrogenotrophicus DSM 10507).</title>
        <authorList>
            <person name="Sudarsanam P."/>
            <person name="Ley R."/>
            <person name="Guruge J."/>
            <person name="Turnbaugh P.J."/>
            <person name="Mahowald M."/>
            <person name="Liep D."/>
            <person name="Gordon J."/>
        </authorList>
    </citation>
    <scope>NUCLEOTIDE SEQUENCE [LARGE SCALE GENOMIC DNA]</scope>
    <source>
        <strain evidence="2">DSM 10507 / JCM 14656 / S5a33</strain>
    </source>
</reference>
<evidence type="ECO:0000313" key="1">
    <source>
        <dbReference type="EMBL" id="EEG51009.1"/>
    </source>
</evidence>
<reference evidence="1 2" key="1">
    <citation type="submission" date="2009-01" db="EMBL/GenBank/DDBJ databases">
        <authorList>
            <person name="Fulton L."/>
            <person name="Clifton S."/>
            <person name="Fulton B."/>
            <person name="Xu J."/>
            <person name="Minx P."/>
            <person name="Pepin K.H."/>
            <person name="Johnson M."/>
            <person name="Bhonagiri V."/>
            <person name="Nash W.E."/>
            <person name="Mardis E.R."/>
            <person name="Wilson R.K."/>
        </authorList>
    </citation>
    <scope>NUCLEOTIDE SEQUENCE [LARGE SCALE GENOMIC DNA]</scope>
    <source>
        <strain evidence="2">DSM 10507 / JCM 14656 / S5a33</strain>
    </source>
</reference>
<gene>
    <name evidence="1" type="ORF">RUMHYD_00066</name>
</gene>
<keyword evidence="2" id="KW-1185">Reference proteome</keyword>
<evidence type="ECO:0000313" key="2">
    <source>
        <dbReference type="Proteomes" id="UP000003100"/>
    </source>
</evidence>
<dbReference type="HOGENOM" id="CLU_2803868_0_0_9"/>
<organism evidence="1 2">
    <name type="scientific">Blautia hydrogenotrophica (strain DSM 10507 / JCM 14656 / S5a33)</name>
    <name type="common">Ruminococcus hydrogenotrophicus</name>
    <dbReference type="NCBI Taxonomy" id="476272"/>
    <lineage>
        <taxon>Bacteria</taxon>
        <taxon>Bacillati</taxon>
        <taxon>Bacillota</taxon>
        <taxon>Clostridia</taxon>
        <taxon>Lachnospirales</taxon>
        <taxon>Lachnospiraceae</taxon>
        <taxon>Blautia</taxon>
    </lineage>
</organism>
<protein>
    <submittedName>
        <fullName evidence="1">Uncharacterized protein</fullName>
    </submittedName>
</protein>
<comment type="caution">
    <text evidence="1">The sequence shown here is derived from an EMBL/GenBank/DDBJ whole genome shotgun (WGS) entry which is preliminary data.</text>
</comment>
<accession>C0CGV3</accession>
<name>C0CGV3_BLAHS</name>
<dbReference type="PATRIC" id="fig|476272.21.peg.3072"/>
<dbReference type="Proteomes" id="UP000003100">
    <property type="component" value="Unassembled WGS sequence"/>
</dbReference>
<dbReference type="EMBL" id="ACBZ01000002">
    <property type="protein sequence ID" value="EEG51009.1"/>
    <property type="molecule type" value="Genomic_DNA"/>
</dbReference>
<dbReference type="AlphaFoldDB" id="C0CGV3"/>
<sequence length="67" mass="7672">MSTLCELCEASLIFERKSGMIEQKRSGNTVWDFAGVSYMEKSLVGRFIRPAVNHFVRIGCRMQEDVI</sequence>